<feature type="compositionally biased region" description="Polar residues" evidence="6">
    <location>
        <begin position="1"/>
        <end position="11"/>
    </location>
</feature>
<dbReference type="InterPro" id="IPR011598">
    <property type="entry name" value="bHLH_dom"/>
</dbReference>
<evidence type="ECO:0000313" key="8">
    <source>
        <dbReference type="EMBL" id="BET03291.1"/>
    </source>
</evidence>
<dbReference type="InterPro" id="IPR036638">
    <property type="entry name" value="HLH_DNA-bd_sf"/>
</dbReference>
<dbReference type="EMBL" id="AP028924">
    <property type="protein sequence ID" value="BET03291.1"/>
    <property type="molecule type" value="Genomic_DNA"/>
</dbReference>
<evidence type="ECO:0000256" key="1">
    <source>
        <dbReference type="ARBA" id="ARBA00004123"/>
    </source>
</evidence>
<keyword evidence="4" id="KW-0804">Transcription</keyword>
<organism evidence="8 9">
    <name type="scientific">Nesidiocoris tenuis</name>
    <dbReference type="NCBI Taxonomy" id="355587"/>
    <lineage>
        <taxon>Eukaryota</taxon>
        <taxon>Metazoa</taxon>
        <taxon>Ecdysozoa</taxon>
        <taxon>Arthropoda</taxon>
        <taxon>Hexapoda</taxon>
        <taxon>Insecta</taxon>
        <taxon>Pterygota</taxon>
        <taxon>Neoptera</taxon>
        <taxon>Paraneoptera</taxon>
        <taxon>Hemiptera</taxon>
        <taxon>Heteroptera</taxon>
        <taxon>Panheteroptera</taxon>
        <taxon>Cimicomorpha</taxon>
        <taxon>Miridae</taxon>
        <taxon>Dicyphina</taxon>
        <taxon>Nesidiocoris</taxon>
    </lineage>
</organism>
<dbReference type="SMART" id="SM00511">
    <property type="entry name" value="ORANGE"/>
    <property type="match status" value="1"/>
</dbReference>
<dbReference type="CDD" id="cd18913">
    <property type="entry name" value="bHLH-O_hairy_like"/>
    <property type="match status" value="1"/>
</dbReference>
<accession>A0ABN7BIC4</accession>
<dbReference type="PANTHER" id="PTHR10985">
    <property type="entry name" value="BASIC HELIX-LOOP-HELIX TRANSCRIPTION FACTOR, HES-RELATED"/>
    <property type="match status" value="1"/>
</dbReference>
<name>A0ABN7BIC4_9HEMI</name>
<comment type="subcellular location">
    <subcellularLocation>
        <location evidence="1">Nucleus</location>
    </subcellularLocation>
</comment>
<dbReference type="PROSITE" id="PS50888">
    <property type="entry name" value="BHLH"/>
    <property type="match status" value="1"/>
</dbReference>
<proteinExistence type="predicted"/>
<feature type="region of interest" description="Disordered" evidence="6">
    <location>
        <begin position="312"/>
        <end position="362"/>
    </location>
</feature>
<gene>
    <name evidence="8" type="ORF">NTJ_16112</name>
</gene>
<dbReference type="Proteomes" id="UP001307889">
    <property type="component" value="Chromosome 16"/>
</dbReference>
<dbReference type="InterPro" id="IPR003650">
    <property type="entry name" value="Orange_dom"/>
</dbReference>
<evidence type="ECO:0000256" key="3">
    <source>
        <dbReference type="ARBA" id="ARBA00023125"/>
    </source>
</evidence>
<dbReference type="Pfam" id="PF00010">
    <property type="entry name" value="HLH"/>
    <property type="match status" value="1"/>
</dbReference>
<dbReference type="SUPFAM" id="SSF158457">
    <property type="entry name" value="Orange domain-like"/>
    <property type="match status" value="1"/>
</dbReference>
<evidence type="ECO:0000256" key="4">
    <source>
        <dbReference type="ARBA" id="ARBA00023163"/>
    </source>
</evidence>
<feature type="region of interest" description="Disordered" evidence="6">
    <location>
        <begin position="255"/>
        <end position="290"/>
    </location>
</feature>
<dbReference type="InterPro" id="IPR050370">
    <property type="entry name" value="HES_HEY"/>
</dbReference>
<keyword evidence="2" id="KW-0805">Transcription regulation</keyword>
<sequence length="362" mass="40040">MQHSLPISLSHGSHKPLSRRSYQSRKIAAAPHSATRLFWLRLARWRVLCLSHSRSRRDPHASSARFPFHPQRRTVRECAARSVVSHRRPAVQSSGECESRSSFCGTQVRPCRTYPPLSFVPPKMVTTSDPPPAAVQRPRVSENRRSNKPIMEKRRRARINNCLNELKSLILDAMKKDPARHSKLEKADILEMTVKHVETLQRHHSALAAAADPSVVNKFKAGWGECVVEVGKFPGLDLNVKRRLVEHLSTCMENRPAEGHVPLTPRTTPSSTPSSSPSRGSSPASTTHPNLVLVPASTTRLPNGEYAFVISSPSPPSSSLSSPPPSLASMPHLVPHSAQPHPTQPLALVVNKGGQRSPWRPW</sequence>
<keyword evidence="3" id="KW-0238">DNA-binding</keyword>
<evidence type="ECO:0000259" key="7">
    <source>
        <dbReference type="PROSITE" id="PS50888"/>
    </source>
</evidence>
<feature type="compositionally biased region" description="Low complexity" evidence="6">
    <location>
        <begin position="262"/>
        <end position="287"/>
    </location>
</feature>
<dbReference type="SMART" id="SM00353">
    <property type="entry name" value="HLH"/>
    <property type="match status" value="1"/>
</dbReference>
<keyword evidence="9" id="KW-1185">Reference proteome</keyword>
<protein>
    <submittedName>
        <fullName evidence="8">Protein asunder</fullName>
    </submittedName>
</protein>
<dbReference type="SUPFAM" id="SSF47459">
    <property type="entry name" value="HLH, helix-loop-helix DNA-binding domain"/>
    <property type="match status" value="1"/>
</dbReference>
<feature type="region of interest" description="Disordered" evidence="6">
    <location>
        <begin position="1"/>
        <end position="24"/>
    </location>
</feature>
<evidence type="ECO:0000256" key="2">
    <source>
        <dbReference type="ARBA" id="ARBA00023015"/>
    </source>
</evidence>
<feature type="region of interest" description="Disordered" evidence="6">
    <location>
        <begin position="122"/>
        <end position="144"/>
    </location>
</feature>
<dbReference type="Gene3D" id="4.10.280.10">
    <property type="entry name" value="Helix-loop-helix DNA-binding domain"/>
    <property type="match status" value="1"/>
</dbReference>
<evidence type="ECO:0000256" key="5">
    <source>
        <dbReference type="ARBA" id="ARBA00023242"/>
    </source>
</evidence>
<keyword evidence="5" id="KW-0539">Nucleus</keyword>
<feature type="domain" description="BHLH" evidence="7">
    <location>
        <begin position="143"/>
        <end position="200"/>
    </location>
</feature>
<evidence type="ECO:0000313" key="9">
    <source>
        <dbReference type="Proteomes" id="UP001307889"/>
    </source>
</evidence>
<evidence type="ECO:0000256" key="6">
    <source>
        <dbReference type="SAM" id="MobiDB-lite"/>
    </source>
</evidence>
<reference evidence="8 9" key="1">
    <citation type="submission" date="2023-09" db="EMBL/GenBank/DDBJ databases">
        <title>Nesidiocoris tenuis whole genome shotgun sequence.</title>
        <authorList>
            <person name="Shibata T."/>
            <person name="Shimoda M."/>
            <person name="Kobayashi T."/>
            <person name="Uehara T."/>
        </authorList>
    </citation>
    <scope>NUCLEOTIDE SEQUENCE [LARGE SCALE GENOMIC DNA]</scope>
    <source>
        <strain evidence="8 9">Japan</strain>
    </source>
</reference>